<dbReference type="PROSITE" id="PS50800">
    <property type="entry name" value="SAP"/>
    <property type="match status" value="1"/>
</dbReference>
<dbReference type="EMBL" id="KZ451906">
    <property type="protein sequence ID" value="PKA64012.1"/>
    <property type="molecule type" value="Genomic_DNA"/>
</dbReference>
<protein>
    <submittedName>
        <fullName evidence="3">Zinc finger CCCH domain-containing protein 62</fullName>
    </submittedName>
</protein>
<reference evidence="3 4" key="1">
    <citation type="journal article" date="2017" name="Nature">
        <title>The Apostasia genome and the evolution of orchids.</title>
        <authorList>
            <person name="Zhang G.Q."/>
            <person name="Liu K.W."/>
            <person name="Li Z."/>
            <person name="Lohaus R."/>
            <person name="Hsiao Y.Y."/>
            <person name="Niu S.C."/>
            <person name="Wang J.Y."/>
            <person name="Lin Y.C."/>
            <person name="Xu Q."/>
            <person name="Chen L.J."/>
            <person name="Yoshida K."/>
            <person name="Fujiwara S."/>
            <person name="Wang Z.W."/>
            <person name="Zhang Y.Q."/>
            <person name="Mitsuda N."/>
            <person name="Wang M."/>
            <person name="Liu G.H."/>
            <person name="Pecoraro L."/>
            <person name="Huang H.X."/>
            <person name="Xiao X.J."/>
            <person name="Lin M."/>
            <person name="Wu X.Y."/>
            <person name="Wu W.L."/>
            <person name="Chen Y.Y."/>
            <person name="Chang S.B."/>
            <person name="Sakamoto S."/>
            <person name="Ohme-Takagi M."/>
            <person name="Yagi M."/>
            <person name="Zeng S.J."/>
            <person name="Shen C.Y."/>
            <person name="Yeh C.M."/>
            <person name="Luo Y.B."/>
            <person name="Tsai W.C."/>
            <person name="Van de Peer Y."/>
            <person name="Liu Z.J."/>
        </authorList>
    </citation>
    <scope>NUCLEOTIDE SEQUENCE [LARGE SCALE GENOMIC DNA]</scope>
    <source>
        <strain evidence="4">cv. Shenzhen</strain>
        <tissue evidence="3">Stem</tissue>
    </source>
</reference>
<gene>
    <name evidence="3" type="ORF">AXF42_Ash005024</name>
</gene>
<dbReference type="InterPro" id="IPR036361">
    <property type="entry name" value="SAP_dom_sf"/>
</dbReference>
<evidence type="ECO:0000313" key="3">
    <source>
        <dbReference type="EMBL" id="PKA64012.1"/>
    </source>
</evidence>
<proteinExistence type="predicted"/>
<evidence type="ECO:0000256" key="1">
    <source>
        <dbReference type="SAM" id="MobiDB-lite"/>
    </source>
</evidence>
<feature type="region of interest" description="Disordered" evidence="1">
    <location>
        <begin position="1"/>
        <end position="30"/>
    </location>
</feature>
<dbReference type="SUPFAM" id="SSF68906">
    <property type="entry name" value="SAP domain"/>
    <property type="match status" value="1"/>
</dbReference>
<dbReference type="PANTHER" id="PTHR35323">
    <property type="entry name" value="SAP DOMAIN-CONTAINING PROTEIN"/>
    <property type="match status" value="1"/>
</dbReference>
<sequence>MDEALRVDRPEEKGESDSGELDFAEDSNKKPSFDIMEETQMAFSMISLKKSGVRRTRGDDAGSGSETDKEEPEIEIPKLDEKDEKCFEKVEQLIKGRFGFLLEIDLRSFSRFYKLNVESACVHWLCETDLIPIDYEPGGLLEKLKIDQCKIYLRKYGLRLNGNKGVLLARIREHQE</sequence>
<dbReference type="InterPro" id="IPR003034">
    <property type="entry name" value="SAP_dom"/>
</dbReference>
<accession>A0A2I0B886</accession>
<keyword evidence="4" id="KW-1185">Reference proteome</keyword>
<feature type="compositionally biased region" description="Basic and acidic residues" evidence="1">
    <location>
        <begin position="1"/>
        <end position="16"/>
    </location>
</feature>
<dbReference type="OrthoDB" id="690722at2759"/>
<evidence type="ECO:0000313" key="4">
    <source>
        <dbReference type="Proteomes" id="UP000236161"/>
    </source>
</evidence>
<name>A0A2I0B886_9ASPA</name>
<dbReference type="Proteomes" id="UP000236161">
    <property type="component" value="Unassembled WGS sequence"/>
</dbReference>
<dbReference type="Pfam" id="PF02037">
    <property type="entry name" value="SAP"/>
    <property type="match status" value="1"/>
</dbReference>
<feature type="region of interest" description="Disordered" evidence="1">
    <location>
        <begin position="51"/>
        <end position="79"/>
    </location>
</feature>
<evidence type="ECO:0000259" key="2">
    <source>
        <dbReference type="PROSITE" id="PS50800"/>
    </source>
</evidence>
<dbReference type="AlphaFoldDB" id="A0A2I0B886"/>
<dbReference type="PANTHER" id="PTHR35323:SF5">
    <property type="entry name" value="ZINC FINGER CCCH DOMAIN-CONTAINING PROTEIN 62"/>
    <property type="match status" value="1"/>
</dbReference>
<feature type="domain" description="SAP" evidence="2">
    <location>
        <begin position="141"/>
        <end position="175"/>
    </location>
</feature>
<organism evidence="3 4">
    <name type="scientific">Apostasia shenzhenica</name>
    <dbReference type="NCBI Taxonomy" id="1088818"/>
    <lineage>
        <taxon>Eukaryota</taxon>
        <taxon>Viridiplantae</taxon>
        <taxon>Streptophyta</taxon>
        <taxon>Embryophyta</taxon>
        <taxon>Tracheophyta</taxon>
        <taxon>Spermatophyta</taxon>
        <taxon>Magnoliopsida</taxon>
        <taxon>Liliopsida</taxon>
        <taxon>Asparagales</taxon>
        <taxon>Orchidaceae</taxon>
        <taxon>Apostasioideae</taxon>
        <taxon>Apostasia</taxon>
    </lineage>
</organism>